<dbReference type="AlphaFoldDB" id="A0A1A8RNT1"/>
<feature type="transmembrane region" description="Helical" evidence="1">
    <location>
        <begin position="6"/>
        <end position="25"/>
    </location>
</feature>
<feature type="non-terminal residue" evidence="2">
    <location>
        <position position="1"/>
    </location>
</feature>
<protein>
    <submittedName>
        <fullName evidence="2">Uncharacterized protein</fullName>
    </submittedName>
</protein>
<evidence type="ECO:0000313" key="2">
    <source>
        <dbReference type="EMBL" id="SBS06909.1"/>
    </source>
</evidence>
<organism evidence="2">
    <name type="scientific">Nothobranchius rachovii</name>
    <name type="common">bluefin notho</name>
    <dbReference type="NCBI Taxonomy" id="451742"/>
    <lineage>
        <taxon>Eukaryota</taxon>
        <taxon>Metazoa</taxon>
        <taxon>Chordata</taxon>
        <taxon>Craniata</taxon>
        <taxon>Vertebrata</taxon>
        <taxon>Euteleostomi</taxon>
        <taxon>Actinopterygii</taxon>
        <taxon>Neopterygii</taxon>
        <taxon>Teleostei</taxon>
        <taxon>Neoteleostei</taxon>
        <taxon>Acanthomorphata</taxon>
        <taxon>Ovalentaria</taxon>
        <taxon>Atherinomorphae</taxon>
        <taxon>Cyprinodontiformes</taxon>
        <taxon>Nothobranchiidae</taxon>
        <taxon>Nothobranchius</taxon>
    </lineage>
</organism>
<dbReference type="EMBL" id="HAEH01017936">
    <property type="protein sequence ID" value="SBS06909.1"/>
    <property type="molecule type" value="Transcribed_RNA"/>
</dbReference>
<keyword evidence="1" id="KW-1133">Transmembrane helix</keyword>
<proteinExistence type="predicted"/>
<keyword evidence="1" id="KW-0812">Transmembrane</keyword>
<gene>
    <name evidence="2" type="primary">Nfu_g_1_019203</name>
</gene>
<sequence>QPPDLCLSFLLPWSVFIYIVTHLPWPSALRRPPALDPRQPHPSCLIPLLHRPDLTYPLLTFILFRLYPGPVPASLKLRP</sequence>
<reference evidence="2" key="2">
    <citation type="submission" date="2016-06" db="EMBL/GenBank/DDBJ databases">
        <title>The genome of a short-lived fish provides insights into sex chromosome evolution and the genetic control of aging.</title>
        <authorList>
            <person name="Reichwald K."/>
            <person name="Felder M."/>
            <person name="Petzold A."/>
            <person name="Koch P."/>
            <person name="Groth M."/>
            <person name="Platzer M."/>
        </authorList>
    </citation>
    <scope>NUCLEOTIDE SEQUENCE</scope>
    <source>
        <tissue evidence="2">Brain</tissue>
    </source>
</reference>
<keyword evidence="1" id="KW-0472">Membrane</keyword>
<accession>A0A1A8RNT1</accession>
<name>A0A1A8RNT1_9TELE</name>
<evidence type="ECO:0000256" key="1">
    <source>
        <dbReference type="SAM" id="Phobius"/>
    </source>
</evidence>
<reference evidence="2" key="1">
    <citation type="submission" date="2016-05" db="EMBL/GenBank/DDBJ databases">
        <authorList>
            <person name="Lavstsen T."/>
            <person name="Jespersen J.S."/>
        </authorList>
    </citation>
    <scope>NUCLEOTIDE SEQUENCE</scope>
    <source>
        <tissue evidence="2">Brain</tissue>
    </source>
</reference>